<evidence type="ECO:0000313" key="6">
    <source>
        <dbReference type="EMBL" id="KAK7089674.1"/>
    </source>
</evidence>
<evidence type="ECO:0000313" key="7">
    <source>
        <dbReference type="Proteomes" id="UP001374579"/>
    </source>
</evidence>
<dbReference type="Proteomes" id="UP001374579">
    <property type="component" value="Unassembled WGS sequence"/>
</dbReference>
<dbReference type="GO" id="GO:0005737">
    <property type="term" value="C:cytoplasm"/>
    <property type="evidence" value="ECO:0007669"/>
    <property type="project" value="TreeGrafter"/>
</dbReference>
<dbReference type="GO" id="GO:0004623">
    <property type="term" value="F:phospholipase A2 activity"/>
    <property type="evidence" value="ECO:0007669"/>
    <property type="project" value="TreeGrafter"/>
</dbReference>
<comment type="similarity">
    <text evidence="1">Belongs to the H-rev107 family.</text>
</comment>
<dbReference type="PANTHER" id="PTHR13943:SF77">
    <property type="entry name" value="LRAT DOMAIN-CONTAINING PROTEIN"/>
    <property type="match status" value="1"/>
</dbReference>
<evidence type="ECO:0000256" key="1">
    <source>
        <dbReference type="ARBA" id="ARBA00007824"/>
    </source>
</evidence>
<dbReference type="InterPro" id="IPR007053">
    <property type="entry name" value="LRAT_dom"/>
</dbReference>
<dbReference type="InterPro" id="IPR038765">
    <property type="entry name" value="Papain-like_cys_pep_sf"/>
</dbReference>
<dbReference type="GO" id="GO:0070292">
    <property type="term" value="P:N-acylphosphatidylethanolamine metabolic process"/>
    <property type="evidence" value="ECO:0007669"/>
    <property type="project" value="TreeGrafter"/>
</dbReference>
<dbReference type="SUPFAM" id="SSF54001">
    <property type="entry name" value="Cysteine proteinases"/>
    <property type="match status" value="1"/>
</dbReference>
<evidence type="ECO:0000259" key="5">
    <source>
        <dbReference type="PROSITE" id="PS51934"/>
    </source>
</evidence>
<keyword evidence="3" id="KW-0378">Hydrolase</keyword>
<dbReference type="EMBL" id="JBAMIC010000850">
    <property type="protein sequence ID" value="KAK7089674.1"/>
    <property type="molecule type" value="Genomic_DNA"/>
</dbReference>
<dbReference type="PANTHER" id="PTHR13943">
    <property type="entry name" value="HRAS-LIKE SUPPRESSOR - RELATED"/>
    <property type="match status" value="1"/>
</dbReference>
<dbReference type="Pfam" id="PF04970">
    <property type="entry name" value="LRAT"/>
    <property type="match status" value="1"/>
</dbReference>
<dbReference type="PROSITE" id="PS51934">
    <property type="entry name" value="LRAT"/>
    <property type="match status" value="1"/>
</dbReference>
<organism evidence="6 7">
    <name type="scientific">Littorina saxatilis</name>
    <dbReference type="NCBI Taxonomy" id="31220"/>
    <lineage>
        <taxon>Eukaryota</taxon>
        <taxon>Metazoa</taxon>
        <taxon>Spiralia</taxon>
        <taxon>Lophotrochozoa</taxon>
        <taxon>Mollusca</taxon>
        <taxon>Gastropoda</taxon>
        <taxon>Caenogastropoda</taxon>
        <taxon>Littorinimorpha</taxon>
        <taxon>Littorinoidea</taxon>
        <taxon>Littorinidae</taxon>
        <taxon>Littorina</taxon>
    </lineage>
</organism>
<dbReference type="GO" id="GO:0008970">
    <property type="term" value="F:phospholipase A1 activity"/>
    <property type="evidence" value="ECO:0007669"/>
    <property type="project" value="TreeGrafter"/>
</dbReference>
<comment type="caution">
    <text evidence="6">The sequence shown here is derived from an EMBL/GenBank/DDBJ whole genome shotgun (WGS) entry which is preliminary data.</text>
</comment>
<evidence type="ECO:0000256" key="3">
    <source>
        <dbReference type="ARBA" id="ARBA00022801"/>
    </source>
</evidence>
<accession>A0AAN9FZI1</accession>
<feature type="domain" description="LRAT" evidence="5">
    <location>
        <begin position="9"/>
        <end position="128"/>
    </location>
</feature>
<keyword evidence="7" id="KW-1185">Reference proteome</keyword>
<dbReference type="Gene3D" id="3.90.1720.10">
    <property type="entry name" value="endopeptidase domain like (from Nostoc punctiforme)"/>
    <property type="match status" value="1"/>
</dbReference>
<sequence>MVTPKKGDIIRFQRKGYSHFAIYIGDGKVIHRTSPPDSLNVQSASATAVGQSKNAAAIIRIDDLKDVAGDESKAHIANSLDDQKKPFDPEEIVKRAKSKLGEKGYNLFFKNCEHFVMWCRYGIEKSEQVEQFVDALMRGPLFIIDQLAEYQKTRREVGYY</sequence>
<dbReference type="GO" id="GO:0016410">
    <property type="term" value="F:N-acyltransferase activity"/>
    <property type="evidence" value="ECO:0007669"/>
    <property type="project" value="TreeGrafter"/>
</dbReference>
<dbReference type="InterPro" id="IPR051496">
    <property type="entry name" value="H-rev107_PLA/AT"/>
</dbReference>
<evidence type="ECO:0000256" key="4">
    <source>
        <dbReference type="ARBA" id="ARBA00023098"/>
    </source>
</evidence>
<name>A0AAN9FZI1_9CAEN</name>
<dbReference type="AlphaFoldDB" id="A0AAN9FZI1"/>
<reference evidence="6 7" key="1">
    <citation type="submission" date="2024-02" db="EMBL/GenBank/DDBJ databases">
        <title>Chromosome-scale genome assembly of the rough periwinkle Littorina saxatilis.</title>
        <authorList>
            <person name="De Jode A."/>
            <person name="Faria R."/>
            <person name="Formenti G."/>
            <person name="Sims Y."/>
            <person name="Smith T.P."/>
            <person name="Tracey A."/>
            <person name="Wood J.M.D."/>
            <person name="Zagrodzka Z.B."/>
            <person name="Johannesson K."/>
            <person name="Butlin R.K."/>
            <person name="Leder E.H."/>
        </authorList>
    </citation>
    <scope>NUCLEOTIDE SEQUENCE [LARGE SCALE GENOMIC DNA]</scope>
    <source>
        <strain evidence="6">Snail1</strain>
        <tissue evidence="6">Muscle</tissue>
    </source>
</reference>
<evidence type="ECO:0000256" key="2">
    <source>
        <dbReference type="ARBA" id="ARBA00022679"/>
    </source>
</evidence>
<keyword evidence="2" id="KW-0808">Transferase</keyword>
<protein>
    <recommendedName>
        <fullName evidence="5">LRAT domain-containing protein</fullName>
    </recommendedName>
</protein>
<gene>
    <name evidence="6" type="ORF">V1264_024927</name>
</gene>
<keyword evidence="4" id="KW-0443">Lipid metabolism</keyword>
<proteinExistence type="inferred from homology"/>